<name>A0A699XJF5_TANCI</name>
<evidence type="ECO:0000313" key="1">
    <source>
        <dbReference type="EMBL" id="GFD57031.1"/>
    </source>
</evidence>
<proteinExistence type="predicted"/>
<protein>
    <submittedName>
        <fullName evidence="1">Uncharacterized protein</fullName>
    </submittedName>
</protein>
<dbReference type="AlphaFoldDB" id="A0A699XJF5"/>
<comment type="caution">
    <text evidence="1">The sequence shown here is derived from an EMBL/GenBank/DDBJ whole genome shotgun (WGS) entry which is preliminary data.</text>
</comment>
<feature type="non-terminal residue" evidence="1">
    <location>
        <position position="1"/>
    </location>
</feature>
<dbReference type="EMBL" id="BKCJ011836223">
    <property type="protein sequence ID" value="GFD57031.1"/>
    <property type="molecule type" value="Genomic_DNA"/>
</dbReference>
<organism evidence="1">
    <name type="scientific">Tanacetum cinerariifolium</name>
    <name type="common">Dalmatian daisy</name>
    <name type="synonym">Chrysanthemum cinerariifolium</name>
    <dbReference type="NCBI Taxonomy" id="118510"/>
    <lineage>
        <taxon>Eukaryota</taxon>
        <taxon>Viridiplantae</taxon>
        <taxon>Streptophyta</taxon>
        <taxon>Embryophyta</taxon>
        <taxon>Tracheophyta</taxon>
        <taxon>Spermatophyta</taxon>
        <taxon>Magnoliopsida</taxon>
        <taxon>eudicotyledons</taxon>
        <taxon>Gunneridae</taxon>
        <taxon>Pentapetalae</taxon>
        <taxon>asterids</taxon>
        <taxon>campanulids</taxon>
        <taxon>Asterales</taxon>
        <taxon>Asteraceae</taxon>
        <taxon>Asteroideae</taxon>
        <taxon>Anthemideae</taxon>
        <taxon>Anthemidinae</taxon>
        <taxon>Tanacetum</taxon>
    </lineage>
</organism>
<reference evidence="1" key="1">
    <citation type="journal article" date="2019" name="Sci. Rep.">
        <title>Draft genome of Tanacetum cinerariifolium, the natural source of mosquito coil.</title>
        <authorList>
            <person name="Yamashiro T."/>
            <person name="Shiraishi A."/>
            <person name="Satake H."/>
            <person name="Nakayama K."/>
        </authorList>
    </citation>
    <scope>NUCLEOTIDE SEQUENCE</scope>
</reference>
<gene>
    <name evidence="1" type="ORF">Tci_929000</name>
</gene>
<accession>A0A699XJF5</accession>
<sequence length="56" mass="6277">VARGAPGHQGVPLRHRLRHYQYPRGLPRRAQPATPTLQFWAGGYGRGLAQEVFGRN</sequence>